<dbReference type="PANTHER" id="PTHR13568">
    <property type="entry name" value="FAM11A, B PROTEIN"/>
    <property type="match status" value="1"/>
</dbReference>
<sequence>MEPRKDQWNLSRIPLLICISVTSTLSCLNKDLNLEFDTWTLMIPVWLWFAYDMISTIQECITFINRGLYTVSNLRRSHWAKSLLALGHLFALCFCILLCAKIEQDNLKYIHAFIPLFLFCVVDVTSFYIFRNVRQPQLDDLIGVNIITFVLISLRLDKDILISWAVVFVPLWIELILLFMLLLYGCILVIDSLLSKNTDPNVTLLRQSTVGYAISVSCYLIFMVLLTQDLDNHMVIPVSYINLPLLACLITIILVDFIVPSPESYFSLANCNAKETVVENTEAIK</sequence>
<feature type="transmembrane region" description="Helical" evidence="1">
    <location>
        <begin position="162"/>
        <end position="190"/>
    </location>
</feature>
<dbReference type="InterPro" id="IPR019396">
    <property type="entry name" value="TM_Fragile-X-F-assoc"/>
</dbReference>
<dbReference type="OrthoDB" id="72976at2759"/>
<evidence type="ECO:0000313" key="2">
    <source>
        <dbReference type="EMBL" id="KAA0188684.1"/>
    </source>
</evidence>
<reference evidence="2" key="1">
    <citation type="submission" date="2019-05" db="EMBL/GenBank/DDBJ databases">
        <title>Annotation for the trematode Fasciolopsis buski.</title>
        <authorList>
            <person name="Choi Y.-J."/>
        </authorList>
    </citation>
    <scope>NUCLEOTIDE SEQUENCE</scope>
    <source>
        <strain evidence="2">HT</strain>
        <tissue evidence="2">Whole worm</tissue>
    </source>
</reference>
<protein>
    <submittedName>
        <fullName evidence="2">Uncharacterized protein</fullName>
    </submittedName>
</protein>
<organism evidence="2 3">
    <name type="scientific">Fasciolopsis buskii</name>
    <dbReference type="NCBI Taxonomy" id="27845"/>
    <lineage>
        <taxon>Eukaryota</taxon>
        <taxon>Metazoa</taxon>
        <taxon>Spiralia</taxon>
        <taxon>Lophotrochozoa</taxon>
        <taxon>Platyhelminthes</taxon>
        <taxon>Trematoda</taxon>
        <taxon>Digenea</taxon>
        <taxon>Plagiorchiida</taxon>
        <taxon>Echinostomata</taxon>
        <taxon>Echinostomatoidea</taxon>
        <taxon>Fasciolidae</taxon>
        <taxon>Fasciolopsis</taxon>
    </lineage>
</organism>
<feature type="transmembrane region" description="Helical" evidence="1">
    <location>
        <begin position="210"/>
        <end position="228"/>
    </location>
</feature>
<dbReference type="EMBL" id="LUCM01008270">
    <property type="protein sequence ID" value="KAA0188684.1"/>
    <property type="molecule type" value="Genomic_DNA"/>
</dbReference>
<name>A0A8E0RV82_9TREM</name>
<feature type="transmembrane region" description="Helical" evidence="1">
    <location>
        <begin position="84"/>
        <end position="103"/>
    </location>
</feature>
<dbReference type="AlphaFoldDB" id="A0A8E0RV82"/>
<keyword evidence="1" id="KW-1133">Transmembrane helix</keyword>
<keyword evidence="1" id="KW-0812">Transmembrane</keyword>
<evidence type="ECO:0000313" key="3">
    <source>
        <dbReference type="Proteomes" id="UP000728185"/>
    </source>
</evidence>
<comment type="caution">
    <text evidence="2">The sequence shown here is derived from an EMBL/GenBank/DDBJ whole genome shotgun (WGS) entry which is preliminary data.</text>
</comment>
<gene>
    <name evidence="2" type="ORF">FBUS_10386</name>
</gene>
<proteinExistence type="predicted"/>
<dbReference type="PANTHER" id="PTHR13568:SF9">
    <property type="entry name" value="TRANSMEMBRANE PROTEIN 203"/>
    <property type="match status" value="1"/>
</dbReference>
<dbReference type="PROSITE" id="PS51257">
    <property type="entry name" value="PROKAR_LIPOPROTEIN"/>
    <property type="match status" value="1"/>
</dbReference>
<keyword evidence="3" id="KW-1185">Reference proteome</keyword>
<keyword evidence="1" id="KW-0472">Membrane</keyword>
<feature type="transmembrane region" description="Helical" evidence="1">
    <location>
        <begin position="240"/>
        <end position="259"/>
    </location>
</feature>
<accession>A0A8E0RV82</accession>
<feature type="transmembrane region" description="Helical" evidence="1">
    <location>
        <begin position="109"/>
        <end position="130"/>
    </location>
</feature>
<dbReference type="Proteomes" id="UP000728185">
    <property type="component" value="Unassembled WGS sequence"/>
</dbReference>
<evidence type="ECO:0000256" key="1">
    <source>
        <dbReference type="SAM" id="Phobius"/>
    </source>
</evidence>
<dbReference type="Pfam" id="PF10269">
    <property type="entry name" value="Tmemb_185A"/>
    <property type="match status" value="2"/>
</dbReference>